<organism evidence="1 2">
    <name type="scientific">Pistacia integerrima</name>
    <dbReference type="NCBI Taxonomy" id="434235"/>
    <lineage>
        <taxon>Eukaryota</taxon>
        <taxon>Viridiplantae</taxon>
        <taxon>Streptophyta</taxon>
        <taxon>Embryophyta</taxon>
        <taxon>Tracheophyta</taxon>
        <taxon>Spermatophyta</taxon>
        <taxon>Magnoliopsida</taxon>
        <taxon>eudicotyledons</taxon>
        <taxon>Gunneridae</taxon>
        <taxon>Pentapetalae</taxon>
        <taxon>rosids</taxon>
        <taxon>malvids</taxon>
        <taxon>Sapindales</taxon>
        <taxon>Anacardiaceae</taxon>
        <taxon>Pistacia</taxon>
    </lineage>
</organism>
<accession>A0ACC0X6C9</accession>
<dbReference type="EMBL" id="CM047749">
    <property type="protein sequence ID" value="KAJ0011070.1"/>
    <property type="molecule type" value="Genomic_DNA"/>
</dbReference>
<reference evidence="2" key="1">
    <citation type="journal article" date="2023" name="G3 (Bethesda)">
        <title>Genome assembly and association tests identify interacting loci associated with vigor, precocity, and sex in interspecific pistachio rootstocks.</title>
        <authorList>
            <person name="Palmer W."/>
            <person name="Jacygrad E."/>
            <person name="Sagayaradj S."/>
            <person name="Cavanaugh K."/>
            <person name="Han R."/>
            <person name="Bertier L."/>
            <person name="Beede B."/>
            <person name="Kafkas S."/>
            <person name="Golino D."/>
            <person name="Preece J."/>
            <person name="Michelmore R."/>
        </authorList>
    </citation>
    <scope>NUCLEOTIDE SEQUENCE [LARGE SCALE GENOMIC DNA]</scope>
</reference>
<protein>
    <submittedName>
        <fullName evidence="1">Uncharacterized protein</fullName>
    </submittedName>
</protein>
<keyword evidence="2" id="KW-1185">Reference proteome</keyword>
<comment type="caution">
    <text evidence="1">The sequence shown here is derived from an EMBL/GenBank/DDBJ whole genome shotgun (WGS) entry which is preliminary data.</text>
</comment>
<evidence type="ECO:0000313" key="1">
    <source>
        <dbReference type="EMBL" id="KAJ0011070.1"/>
    </source>
</evidence>
<gene>
    <name evidence="1" type="ORF">Pint_34489</name>
</gene>
<sequence>MMDFADADDKNVVFSPCDDAKNLAGGFVVAFAGRKYAARSVPQMISDNDNTVTTLTLVLEFHEGTLQNLHWKSFGCDSCGGDAGVCLNNTVCAVPNTKCKNWGASADCNLSIQLTFSGTDESREGAEFMV</sequence>
<dbReference type="Proteomes" id="UP001163603">
    <property type="component" value="Chromosome 14"/>
</dbReference>
<evidence type="ECO:0000313" key="2">
    <source>
        <dbReference type="Proteomes" id="UP001163603"/>
    </source>
</evidence>
<name>A0ACC0X6C9_9ROSI</name>
<proteinExistence type="predicted"/>